<dbReference type="InterPro" id="IPR003959">
    <property type="entry name" value="ATPase_AAA_core"/>
</dbReference>
<dbReference type="GO" id="GO:0016887">
    <property type="term" value="F:ATP hydrolysis activity"/>
    <property type="evidence" value="ECO:0007669"/>
    <property type="project" value="InterPro"/>
</dbReference>
<sequence>MTQDLQSSKTVYSIFQSASERKAAAQALASQAPPAHVQTQDITTKAAKATRKSKKATNGRNATLEVGNGRTLALAAPKALEPAKSSRKGKGRAPPESSTSASDGEELDSLAPAIELTSSPPGQSSRRVATTRRAIEQPDKPPHPFFALKSRPSVAVTPTSEAAPIDLELPTARTSSKAAKEYARYWPPRWPTADEQHVEYLPAVASSRSSHALPRRDDPTDASVTGDLMRHLVNTQPGTQPTKSRSIPLGMDDVQTWFPSQNMRRIPLIARLTEQLPQSSAAEMNRIIRNCRASSRLWTETFAPSTAEQMLGETNRASAAYLRDWLNELTLRSMQAAPCTDGRTTPIRQTKKRTVIRQAADQQDDETNDATDALTNLIVLCGQSGTGKTASVHAVAKELGFEIFEVFPGIGKRSAKDIERYVGDIGRNHLVRNVASPRRAAMRTPPQSPSRQPILLDTPNSPIRNRAGQSLILLEEADILFESDLGFWDGVIQLASISHRPIIVTCNDLSLVPRDLLPIQEILYYEAPPLQETVALVQTAALLHGVLIQKEDLSSLYRSTRYRLAERLSPSDTGNLPLAVPPPGAYRQSAFDIRKLLSDLQFLCLAPLLSTSPDLVDLIEIALQSRPNNAMTDQIQLITGWNAECEPSPEMITGALESQEALDEQKIDDELAMTYIASKPNGTCSFAIELDVLDTLRDCDFIRDWLLPDAPNELSETSFASARSEHAIVLDTISNRFMDSLAPLLPHPAVASLYIPYIRSMVMADEARKTAAEAESDLARVGRRRSTRISGVQAVMKFQLEEDVLTSIVESGAAFDLS</sequence>
<feature type="compositionally biased region" description="Basic and acidic residues" evidence="1">
    <location>
        <begin position="133"/>
        <end position="142"/>
    </location>
</feature>
<dbReference type="SUPFAM" id="SSF52540">
    <property type="entry name" value="P-loop containing nucleoside triphosphate hydrolases"/>
    <property type="match status" value="1"/>
</dbReference>
<dbReference type="InterPro" id="IPR003593">
    <property type="entry name" value="AAA+_ATPase"/>
</dbReference>
<organism evidence="3 4">
    <name type="scientific">Mixia osmundae (strain CBS 9802 / IAM 14324 / JCM 22182 / KY 12970)</name>
    <dbReference type="NCBI Taxonomy" id="764103"/>
    <lineage>
        <taxon>Eukaryota</taxon>
        <taxon>Fungi</taxon>
        <taxon>Dikarya</taxon>
        <taxon>Basidiomycota</taxon>
        <taxon>Pucciniomycotina</taxon>
        <taxon>Mixiomycetes</taxon>
        <taxon>Mixiales</taxon>
        <taxon>Mixiaceae</taxon>
        <taxon>Mixia</taxon>
    </lineage>
</organism>
<name>G7DVW0_MIXOS</name>
<dbReference type="SMART" id="SM00382">
    <property type="entry name" value="AAA"/>
    <property type="match status" value="1"/>
</dbReference>
<keyword evidence="4" id="KW-1185">Reference proteome</keyword>
<dbReference type="InParanoid" id="G7DVW0"/>
<dbReference type="GO" id="GO:0005524">
    <property type="term" value="F:ATP binding"/>
    <property type="evidence" value="ECO:0007669"/>
    <property type="project" value="InterPro"/>
</dbReference>
<comment type="caution">
    <text evidence="3">The sequence shown here is derived from an EMBL/GenBank/DDBJ whole genome shotgun (WGS) entry which is preliminary data.</text>
</comment>
<proteinExistence type="predicted"/>
<dbReference type="GO" id="GO:0005634">
    <property type="term" value="C:nucleus"/>
    <property type="evidence" value="ECO:0007669"/>
    <property type="project" value="TreeGrafter"/>
</dbReference>
<feature type="domain" description="AAA+ ATPase" evidence="2">
    <location>
        <begin position="374"/>
        <end position="529"/>
    </location>
</feature>
<protein>
    <recommendedName>
        <fullName evidence="2">AAA+ ATPase domain-containing protein</fullName>
    </recommendedName>
</protein>
<feature type="region of interest" description="Disordered" evidence="1">
    <location>
        <begin position="25"/>
        <end position="148"/>
    </location>
</feature>
<dbReference type="STRING" id="764103.G7DVW0"/>
<dbReference type="PANTHER" id="PTHR23389:SF21">
    <property type="entry name" value="ATPASE FAMILY AAA DOMAIN-CONTAINING PROTEIN 5"/>
    <property type="match status" value="1"/>
</dbReference>
<dbReference type="PANTHER" id="PTHR23389">
    <property type="entry name" value="CHROMOSOME TRANSMISSION FIDELITY FACTOR 18"/>
    <property type="match status" value="1"/>
</dbReference>
<evidence type="ECO:0000256" key="1">
    <source>
        <dbReference type="SAM" id="MobiDB-lite"/>
    </source>
</evidence>
<dbReference type="Gene3D" id="3.40.50.300">
    <property type="entry name" value="P-loop containing nucleotide triphosphate hydrolases"/>
    <property type="match status" value="1"/>
</dbReference>
<dbReference type="EMBL" id="BABT02000046">
    <property type="protein sequence ID" value="GAA94720.1"/>
    <property type="molecule type" value="Genomic_DNA"/>
</dbReference>
<reference evidence="3 4" key="1">
    <citation type="journal article" date="2011" name="J. Gen. Appl. Microbiol.">
        <title>Draft genome sequencing of the enigmatic basidiomycete Mixia osmundae.</title>
        <authorList>
            <person name="Nishida H."/>
            <person name="Nagatsuka Y."/>
            <person name="Sugiyama J."/>
        </authorList>
    </citation>
    <scope>NUCLEOTIDE SEQUENCE [LARGE SCALE GENOMIC DNA]</scope>
    <source>
        <strain evidence="4">CBS 9802 / IAM 14324 / JCM 22182 / KY 12970</strain>
    </source>
</reference>
<dbReference type="Proteomes" id="UP000009131">
    <property type="component" value="Unassembled WGS sequence"/>
</dbReference>
<feature type="compositionally biased region" description="Basic residues" evidence="1">
    <location>
        <begin position="48"/>
        <end position="57"/>
    </location>
</feature>
<dbReference type="InterPro" id="IPR027417">
    <property type="entry name" value="P-loop_NTPase"/>
</dbReference>
<dbReference type="eggNOG" id="KOG1968">
    <property type="taxonomic scope" value="Eukaryota"/>
</dbReference>
<feature type="compositionally biased region" description="Low complexity" evidence="1">
    <location>
        <begin position="25"/>
        <end position="35"/>
    </location>
</feature>
<evidence type="ECO:0000313" key="4">
    <source>
        <dbReference type="Proteomes" id="UP000009131"/>
    </source>
</evidence>
<gene>
    <name evidence="3" type="primary">Mo01373</name>
    <name evidence="3" type="ORF">E5Q_01373</name>
</gene>
<accession>G7DVW0</accession>
<dbReference type="FunCoup" id="G7DVW0">
    <property type="interactions" value="152"/>
</dbReference>
<feature type="compositionally biased region" description="Low complexity" evidence="1">
    <location>
        <begin position="72"/>
        <end position="83"/>
    </location>
</feature>
<feature type="compositionally biased region" description="Polar residues" evidence="1">
    <location>
        <begin position="116"/>
        <end position="128"/>
    </location>
</feature>
<feature type="region of interest" description="Disordered" evidence="1">
    <location>
        <begin position="438"/>
        <end position="459"/>
    </location>
</feature>
<evidence type="ECO:0000313" key="3">
    <source>
        <dbReference type="EMBL" id="GAA94720.1"/>
    </source>
</evidence>
<dbReference type="OrthoDB" id="9996895at2759"/>
<dbReference type="GO" id="GO:0003677">
    <property type="term" value="F:DNA binding"/>
    <property type="evidence" value="ECO:0007669"/>
    <property type="project" value="TreeGrafter"/>
</dbReference>
<evidence type="ECO:0000259" key="2">
    <source>
        <dbReference type="SMART" id="SM00382"/>
    </source>
</evidence>
<dbReference type="AlphaFoldDB" id="G7DVW0"/>
<dbReference type="Pfam" id="PF00004">
    <property type="entry name" value="AAA"/>
    <property type="match status" value="1"/>
</dbReference>
<dbReference type="HOGENOM" id="CLU_337730_0_0_1"/>
<reference evidence="3 4" key="2">
    <citation type="journal article" date="2012" name="Open Biol.">
        <title>Characteristics of nucleosomes and linker DNA regions on the genome of the basidiomycete Mixia osmundae revealed by mono- and dinucleosome mapping.</title>
        <authorList>
            <person name="Nishida H."/>
            <person name="Kondo S."/>
            <person name="Matsumoto T."/>
            <person name="Suzuki Y."/>
            <person name="Yoshikawa H."/>
            <person name="Taylor T.D."/>
            <person name="Sugiyama J."/>
        </authorList>
    </citation>
    <scope>NUCLEOTIDE SEQUENCE [LARGE SCALE GENOMIC DNA]</scope>
    <source>
        <strain evidence="4">CBS 9802 / IAM 14324 / JCM 22182 / KY 12970</strain>
    </source>
</reference>